<evidence type="ECO:0000256" key="3">
    <source>
        <dbReference type="ARBA" id="ARBA00022692"/>
    </source>
</evidence>
<feature type="transmembrane region" description="Helical" evidence="6">
    <location>
        <begin position="363"/>
        <end position="383"/>
    </location>
</feature>
<dbReference type="EMBL" id="CP146016">
    <property type="protein sequence ID" value="WWQ60854.1"/>
    <property type="molecule type" value="Genomic_DNA"/>
</dbReference>
<dbReference type="GO" id="GO:0015205">
    <property type="term" value="F:nucleobase transmembrane transporter activity"/>
    <property type="evidence" value="ECO:0007669"/>
    <property type="project" value="TreeGrafter"/>
</dbReference>
<dbReference type="PANTHER" id="PTHR30618:SF0">
    <property type="entry name" value="PURINE-URACIL PERMEASE NCS1"/>
    <property type="match status" value="1"/>
</dbReference>
<dbReference type="Proteomes" id="UP001432202">
    <property type="component" value="Chromosome"/>
</dbReference>
<evidence type="ECO:0000313" key="7">
    <source>
        <dbReference type="EMBL" id="WWQ60854.1"/>
    </source>
</evidence>
<keyword evidence="4 6" id="KW-1133">Transmembrane helix</keyword>
<dbReference type="GO" id="GO:0005886">
    <property type="term" value="C:plasma membrane"/>
    <property type="evidence" value="ECO:0007669"/>
    <property type="project" value="TreeGrafter"/>
</dbReference>
<dbReference type="Pfam" id="PF02133">
    <property type="entry name" value="Transp_cyt_pur"/>
    <property type="match status" value="1"/>
</dbReference>
<keyword evidence="5 6" id="KW-0472">Membrane</keyword>
<feature type="transmembrane region" description="Helical" evidence="6">
    <location>
        <begin position="467"/>
        <end position="485"/>
    </location>
</feature>
<feature type="transmembrane region" description="Helical" evidence="6">
    <location>
        <begin position="435"/>
        <end position="461"/>
    </location>
</feature>
<comment type="similarity">
    <text evidence="2">Belongs to the purine-cytosine permease (2.A.39) family.</text>
</comment>
<dbReference type="RefSeq" id="WP_338602283.1">
    <property type="nucleotide sequence ID" value="NZ_CP146016.1"/>
</dbReference>
<evidence type="ECO:0000256" key="6">
    <source>
        <dbReference type="SAM" id="Phobius"/>
    </source>
</evidence>
<feature type="transmembrane region" description="Helical" evidence="6">
    <location>
        <begin position="44"/>
        <end position="65"/>
    </location>
</feature>
<reference evidence="7 8" key="1">
    <citation type="submission" date="2024-02" db="EMBL/GenBank/DDBJ databases">
        <title>STSV induces naive adaptation in Sulfolobus.</title>
        <authorList>
            <person name="Xiang X."/>
            <person name="Song M."/>
        </authorList>
    </citation>
    <scope>NUCLEOTIDE SEQUENCE [LARGE SCALE GENOMIC DNA]</scope>
    <source>
        <strain evidence="7 8">RT2</strain>
    </source>
</reference>
<feature type="transmembrane region" description="Helical" evidence="6">
    <location>
        <begin position="167"/>
        <end position="185"/>
    </location>
</feature>
<evidence type="ECO:0000256" key="1">
    <source>
        <dbReference type="ARBA" id="ARBA00004141"/>
    </source>
</evidence>
<feature type="transmembrane region" description="Helical" evidence="6">
    <location>
        <begin position="274"/>
        <end position="298"/>
    </location>
</feature>
<feature type="transmembrane region" description="Helical" evidence="6">
    <location>
        <begin position="129"/>
        <end position="155"/>
    </location>
</feature>
<keyword evidence="8" id="KW-1185">Reference proteome</keyword>
<feature type="transmembrane region" description="Helical" evidence="6">
    <location>
        <begin position="323"/>
        <end position="343"/>
    </location>
</feature>
<dbReference type="Gene3D" id="1.10.4160.10">
    <property type="entry name" value="Hydantoin permease"/>
    <property type="match status" value="1"/>
</dbReference>
<dbReference type="InterPro" id="IPR001248">
    <property type="entry name" value="Pur-cyt_permease"/>
</dbReference>
<sequence length="497" mass="55259">MSNQQATYVTIDLTDYNQGKVVIPDTYYNPNIEPLPKRVKTWTWINFFTIWAGMVHNIPAFQLAGLLTFEFGAPLTLFIIGFAFSTLLIALYLNGHMGAKWGIPYPSSVRPMFGIKGARVPTIIRAFSALFWFAVETYVGGTIVDAVISIFYPAWQSLSSNVIGMSLHLAISVFIFWALNVMVLFRGMNEVKDFELIAGPLVLIILGGLLLYSFHLTNGIGPLFSIKGYEKATLSNVILAISAMAGFWATLVLNISDFTRFSRTQKDQLIGQTIGLPIMSMLFTFISVGITSTTIYLYHIPSSEAINYVNPVNIMYLFTDNPYLALLVGISLIIATVSVNVAANIVSPVYDLISLFPKRLDSWAKSAIVSAILSFLYVPWLWYNNAGSIENALGIIGSGLGSVAGIMIADYWILNKTEISLIDLFKPDGKYWYTNGYSVDALLAMTVGFAIPIMGFLISQLSFLYDYGWYLALFSSLTIYVLLRINRESVKYSKKQN</sequence>
<feature type="transmembrane region" description="Helical" evidence="6">
    <location>
        <begin position="71"/>
        <end position="93"/>
    </location>
</feature>
<dbReference type="GeneID" id="89335481"/>
<dbReference type="InterPro" id="IPR045225">
    <property type="entry name" value="Uracil/uridine/allantoin_perm"/>
</dbReference>
<dbReference type="PANTHER" id="PTHR30618">
    <property type="entry name" value="NCS1 FAMILY PURINE/PYRIMIDINE TRANSPORTER"/>
    <property type="match status" value="1"/>
</dbReference>
<gene>
    <name evidence="7" type="ORF">V6M85_01890</name>
</gene>
<protein>
    <submittedName>
        <fullName evidence="7">Cytosine permease</fullName>
    </submittedName>
</protein>
<feature type="transmembrane region" description="Helical" evidence="6">
    <location>
        <begin position="395"/>
        <end position="414"/>
    </location>
</feature>
<organism evidence="7 8">
    <name type="scientific">Sulfolobus tengchongensis</name>
    <dbReference type="NCBI Taxonomy" id="207809"/>
    <lineage>
        <taxon>Archaea</taxon>
        <taxon>Thermoproteota</taxon>
        <taxon>Thermoprotei</taxon>
        <taxon>Sulfolobales</taxon>
        <taxon>Sulfolobaceae</taxon>
        <taxon>Sulfolobus</taxon>
    </lineage>
</organism>
<evidence type="ECO:0000256" key="2">
    <source>
        <dbReference type="ARBA" id="ARBA00008974"/>
    </source>
</evidence>
<evidence type="ECO:0000256" key="4">
    <source>
        <dbReference type="ARBA" id="ARBA00022989"/>
    </source>
</evidence>
<keyword evidence="3 6" id="KW-0812">Transmembrane</keyword>
<dbReference type="AlphaFoldDB" id="A0AAX4L141"/>
<evidence type="ECO:0000256" key="5">
    <source>
        <dbReference type="ARBA" id="ARBA00023136"/>
    </source>
</evidence>
<feature type="transmembrane region" description="Helical" evidence="6">
    <location>
        <begin position="197"/>
        <end position="214"/>
    </location>
</feature>
<accession>A0AAX4L141</accession>
<comment type="subcellular location">
    <subcellularLocation>
        <location evidence="1">Membrane</location>
        <topology evidence="1">Multi-pass membrane protein</topology>
    </subcellularLocation>
</comment>
<feature type="transmembrane region" description="Helical" evidence="6">
    <location>
        <begin position="234"/>
        <end position="253"/>
    </location>
</feature>
<evidence type="ECO:0000313" key="8">
    <source>
        <dbReference type="Proteomes" id="UP001432202"/>
    </source>
</evidence>
<proteinExistence type="inferred from homology"/>
<name>A0AAX4L141_9CREN</name>